<dbReference type="InterPro" id="IPR050789">
    <property type="entry name" value="Diverse_Enzym_Activities"/>
</dbReference>
<dbReference type="SUPFAM" id="SSF56601">
    <property type="entry name" value="beta-lactamase/transpeptidase-like"/>
    <property type="match status" value="1"/>
</dbReference>
<feature type="domain" description="Beta-lactamase-related" evidence="1">
    <location>
        <begin position="155"/>
        <end position="447"/>
    </location>
</feature>
<dbReference type="Pfam" id="PF00144">
    <property type="entry name" value="Beta-lactamase"/>
    <property type="match status" value="1"/>
</dbReference>
<gene>
    <name evidence="2" type="ORF">PSQ40_00035</name>
</gene>
<dbReference type="InterPro" id="IPR001466">
    <property type="entry name" value="Beta-lactam-related"/>
</dbReference>
<comment type="caution">
    <text evidence="2">The sequence shown here is derived from an EMBL/GenBank/DDBJ whole genome shotgun (WGS) entry which is preliminary data.</text>
</comment>
<dbReference type="PANTHER" id="PTHR43283:SF7">
    <property type="entry name" value="BETA-LACTAMASE-RELATED DOMAIN-CONTAINING PROTEIN"/>
    <property type="match status" value="1"/>
</dbReference>
<dbReference type="GO" id="GO:0016787">
    <property type="term" value="F:hydrolase activity"/>
    <property type="evidence" value="ECO:0007669"/>
    <property type="project" value="UniProtKB-KW"/>
</dbReference>
<dbReference type="InterPro" id="IPR012338">
    <property type="entry name" value="Beta-lactam/transpept-like"/>
</dbReference>
<evidence type="ECO:0000313" key="3">
    <source>
        <dbReference type="Proteomes" id="UP001528673"/>
    </source>
</evidence>
<sequence length="466" mass="50898">MPLSVPRSSRLVGLPAAACALAAPTPRSHAGGQGTGGRRWGQALGLLLSVLGLPAAAQAPALPPPDSVQLERLGYMSTFPPEGEQRIDQSNAYKYPQLRWVVQHLRELQPTRNIRRGPAPASPLPAAPKPLGGLQFEDAQGQKITVDEWARSTYTDALLVLHQGRLVYERYDNSLQPSTPHLLFSVTKSFTGLMAAQLAHEGRLDPQALVTRYVPELAGSAWADMKVREVMDMTGAVRFRENYTDPSSEIFGYAWASGLLPRPPAYQGANTVYDFLKTLPKDGEHDQVFTYRTVHSEVLGWIVSRVTGRHWADLMSQQIWQKLGMEEDAYVMVDRVGTPLQGAGLNATARDLARVGEMLRLGGRFNGQKIFDAAVIEDTARGGDRDKFKAGGLQAARPGYSYRNQWWVLHNADGAYEAAGVHGQFIHINPAAQMVVIKLSSHPVAGAAFTHATTLKAWAALAQAVR</sequence>
<name>A0ABT5MW32_9BURK</name>
<accession>A0ABT5MW32</accession>
<keyword evidence="3" id="KW-1185">Reference proteome</keyword>
<dbReference type="Gene3D" id="3.40.710.10">
    <property type="entry name" value="DD-peptidase/beta-lactamase superfamily"/>
    <property type="match status" value="1"/>
</dbReference>
<keyword evidence="2" id="KW-0378">Hydrolase</keyword>
<dbReference type="RefSeq" id="WP_273947754.1">
    <property type="nucleotide sequence ID" value="NZ_JAQSIP010000001.1"/>
</dbReference>
<dbReference type="Proteomes" id="UP001528673">
    <property type="component" value="Unassembled WGS sequence"/>
</dbReference>
<dbReference type="PANTHER" id="PTHR43283">
    <property type="entry name" value="BETA-LACTAMASE-RELATED"/>
    <property type="match status" value="1"/>
</dbReference>
<evidence type="ECO:0000313" key="2">
    <source>
        <dbReference type="EMBL" id="MDD0836948.1"/>
    </source>
</evidence>
<evidence type="ECO:0000259" key="1">
    <source>
        <dbReference type="Pfam" id="PF00144"/>
    </source>
</evidence>
<proteinExistence type="predicted"/>
<reference evidence="2 3" key="1">
    <citation type="submission" date="2023-02" db="EMBL/GenBank/DDBJ databases">
        <title>Bacterial whole genomic sequence of Curvibacter sp. HBC61.</title>
        <authorList>
            <person name="Le V."/>
            <person name="Ko S.-R."/>
            <person name="Ahn C.-Y."/>
            <person name="Oh H.-M."/>
        </authorList>
    </citation>
    <scope>NUCLEOTIDE SEQUENCE [LARGE SCALE GENOMIC DNA]</scope>
    <source>
        <strain evidence="2 3">HBC61</strain>
    </source>
</reference>
<organism evidence="2 3">
    <name type="scientific">Curvibacter cyanobacteriorum</name>
    <dbReference type="NCBI Taxonomy" id="3026422"/>
    <lineage>
        <taxon>Bacteria</taxon>
        <taxon>Pseudomonadati</taxon>
        <taxon>Pseudomonadota</taxon>
        <taxon>Betaproteobacteria</taxon>
        <taxon>Burkholderiales</taxon>
        <taxon>Comamonadaceae</taxon>
        <taxon>Curvibacter</taxon>
    </lineage>
</organism>
<dbReference type="EMBL" id="JAQSIP010000001">
    <property type="protein sequence ID" value="MDD0836948.1"/>
    <property type="molecule type" value="Genomic_DNA"/>
</dbReference>
<protein>
    <submittedName>
        <fullName evidence="2">Serine hydrolase</fullName>
    </submittedName>
</protein>